<feature type="region of interest" description="Disordered" evidence="1">
    <location>
        <begin position="1"/>
        <end position="103"/>
    </location>
</feature>
<name>A0AAF5CUL6_STRER</name>
<organism evidence="3 4">
    <name type="scientific">Strongyloides stercoralis</name>
    <name type="common">Threadworm</name>
    <dbReference type="NCBI Taxonomy" id="6248"/>
    <lineage>
        <taxon>Eukaryota</taxon>
        <taxon>Metazoa</taxon>
        <taxon>Ecdysozoa</taxon>
        <taxon>Nematoda</taxon>
        <taxon>Chromadorea</taxon>
        <taxon>Rhabditida</taxon>
        <taxon>Tylenchina</taxon>
        <taxon>Panagrolaimomorpha</taxon>
        <taxon>Strongyloidoidea</taxon>
        <taxon>Strongyloididae</taxon>
        <taxon>Strongyloides</taxon>
    </lineage>
</organism>
<feature type="compositionally biased region" description="Polar residues" evidence="1">
    <location>
        <begin position="26"/>
        <end position="37"/>
    </location>
</feature>
<keyword evidence="2" id="KW-0812">Transmembrane</keyword>
<keyword evidence="3" id="KW-1185">Reference proteome</keyword>
<feature type="compositionally biased region" description="Basic and acidic residues" evidence="1">
    <location>
        <begin position="68"/>
        <end position="83"/>
    </location>
</feature>
<accession>A0AAF5CUL6</accession>
<dbReference type="Proteomes" id="UP000035681">
    <property type="component" value="Unplaced"/>
</dbReference>
<evidence type="ECO:0000256" key="1">
    <source>
        <dbReference type="SAM" id="MobiDB-lite"/>
    </source>
</evidence>
<evidence type="ECO:0000313" key="3">
    <source>
        <dbReference type="Proteomes" id="UP000035681"/>
    </source>
</evidence>
<feature type="transmembrane region" description="Helical" evidence="2">
    <location>
        <begin position="149"/>
        <end position="173"/>
    </location>
</feature>
<proteinExistence type="predicted"/>
<keyword evidence="2" id="KW-0472">Membrane</keyword>
<protein>
    <submittedName>
        <fullName evidence="4">Uncharacterized protein</fullName>
    </submittedName>
</protein>
<dbReference type="WBParaSite" id="TCONS_00001893.p1">
    <property type="protein sequence ID" value="TCONS_00001893.p1"/>
    <property type="gene ID" value="XLOC_001801"/>
</dbReference>
<feature type="compositionally biased region" description="Basic and acidic residues" evidence="1">
    <location>
        <begin position="9"/>
        <end position="25"/>
    </location>
</feature>
<evidence type="ECO:0000313" key="4">
    <source>
        <dbReference type="WBParaSite" id="TCONS_00001893.p1"/>
    </source>
</evidence>
<feature type="compositionally biased region" description="Low complexity" evidence="1">
    <location>
        <begin position="50"/>
        <end position="61"/>
    </location>
</feature>
<dbReference type="AlphaFoldDB" id="A0AAF5CUL6"/>
<feature type="compositionally biased region" description="Basic and acidic residues" evidence="1">
    <location>
        <begin position="38"/>
        <end position="49"/>
    </location>
</feature>
<reference evidence="4" key="1">
    <citation type="submission" date="2024-02" db="UniProtKB">
        <authorList>
            <consortium name="WormBaseParasite"/>
        </authorList>
    </citation>
    <scope>IDENTIFICATION</scope>
</reference>
<evidence type="ECO:0000256" key="2">
    <source>
        <dbReference type="SAM" id="Phobius"/>
    </source>
</evidence>
<sequence length="237" mass="27712">MKKILRRTNTKEVSNDKSKNRKQNETEYLSVNVGTKMTNEESIEKENKKISTSSESELQKSSLKKGKLSKDSKNGNKAADNKKQSTNLENLKDKSTTSNEEISNEIENNKDKILLPINFEDIGVENRFDRLEKSIIEIFTPLNGVRHSLVYSLICLILIYILTIILTYTPLFINDPMLRQQYRGCNSLCEFKRRKELELNYLKNDVEKWKENHSAVIAEYFIYKHELLNQEKKNIKK</sequence>
<keyword evidence="2" id="KW-1133">Transmembrane helix</keyword>